<dbReference type="Pfam" id="PF15546">
    <property type="entry name" value="DUF4653"/>
    <property type="match status" value="1"/>
</dbReference>
<comment type="caution">
    <text evidence="2">The sequence shown here is derived from an EMBL/GenBank/DDBJ whole genome shotgun (WGS) entry which is preliminary data.</text>
</comment>
<feature type="region of interest" description="Disordered" evidence="1">
    <location>
        <begin position="107"/>
        <end position="174"/>
    </location>
</feature>
<keyword evidence="3" id="KW-1185">Reference proteome</keyword>
<name>A0AAW1AY37_CROAD</name>
<sequence length="292" mass="33607">MFAMCQPDFPLHPQLNEAQENSQRDVIYCNKKDSHPDKNLNFVDEKSHDSNENWSRPISKTLMPEEWEQLHDNGIKKVSENLADLIYQQKAKNCARDISQNLKSDDNFLGLEEEKEGEEEGIRRPPEGAEVRSPEQETNHQVKVKERGNLACSPLEDNDYSSSPLSVDSPESGGTTAWKIPSVADEDWTCNAEHQAPYGDFDISSSSSEIFSPVLADAFRTMQERKKLEKEKHHVHLVMYRRLALLRWIRSLQQAVADQQNRLQESFDIILDNRKELIRHVQQGMVHTKTPT</sequence>
<gene>
    <name evidence="2" type="ORF">NXF25_015317</name>
</gene>
<accession>A0AAW1AY37</accession>
<organism evidence="2 3">
    <name type="scientific">Crotalus adamanteus</name>
    <name type="common">Eastern diamondback rattlesnake</name>
    <dbReference type="NCBI Taxonomy" id="8729"/>
    <lineage>
        <taxon>Eukaryota</taxon>
        <taxon>Metazoa</taxon>
        <taxon>Chordata</taxon>
        <taxon>Craniata</taxon>
        <taxon>Vertebrata</taxon>
        <taxon>Euteleostomi</taxon>
        <taxon>Lepidosauria</taxon>
        <taxon>Squamata</taxon>
        <taxon>Bifurcata</taxon>
        <taxon>Unidentata</taxon>
        <taxon>Episquamata</taxon>
        <taxon>Toxicofera</taxon>
        <taxon>Serpentes</taxon>
        <taxon>Colubroidea</taxon>
        <taxon>Viperidae</taxon>
        <taxon>Crotalinae</taxon>
        <taxon>Crotalus</taxon>
    </lineage>
</organism>
<dbReference type="PANTHER" id="PTHR35673:SF1">
    <property type="entry name" value="UPF0500 PROTEIN C1ORF216"/>
    <property type="match status" value="1"/>
</dbReference>
<feature type="compositionally biased region" description="Basic and acidic residues" evidence="1">
    <location>
        <begin position="120"/>
        <end position="148"/>
    </location>
</feature>
<evidence type="ECO:0000313" key="3">
    <source>
        <dbReference type="Proteomes" id="UP001474421"/>
    </source>
</evidence>
<feature type="compositionally biased region" description="Low complexity" evidence="1">
    <location>
        <begin position="161"/>
        <end position="172"/>
    </location>
</feature>
<dbReference type="AlphaFoldDB" id="A0AAW1AY37"/>
<dbReference type="PANTHER" id="PTHR35673">
    <property type="entry name" value="UPF0500 PROTEIN C1ORF216"/>
    <property type="match status" value="1"/>
</dbReference>
<dbReference type="InterPro" id="IPR027812">
    <property type="entry name" value="DUF4653"/>
</dbReference>
<proteinExistence type="predicted"/>
<dbReference type="EMBL" id="JAOTOJ010000011">
    <property type="protein sequence ID" value="KAK9394789.1"/>
    <property type="molecule type" value="Genomic_DNA"/>
</dbReference>
<protein>
    <submittedName>
        <fullName evidence="2">Uncharacterized protein</fullName>
    </submittedName>
</protein>
<feature type="compositionally biased region" description="Basic and acidic residues" evidence="1">
    <location>
        <begin position="37"/>
        <end position="51"/>
    </location>
</feature>
<feature type="region of interest" description="Disordered" evidence="1">
    <location>
        <begin position="37"/>
        <end position="56"/>
    </location>
</feature>
<dbReference type="Proteomes" id="UP001474421">
    <property type="component" value="Unassembled WGS sequence"/>
</dbReference>
<evidence type="ECO:0000313" key="2">
    <source>
        <dbReference type="EMBL" id="KAK9394789.1"/>
    </source>
</evidence>
<reference evidence="2 3" key="1">
    <citation type="journal article" date="2024" name="Proc. Natl. Acad. Sci. U.S.A.">
        <title>The genetic regulatory architecture and epigenomic basis for age-related changes in rattlesnake venom.</title>
        <authorList>
            <person name="Hogan M.P."/>
            <person name="Holding M.L."/>
            <person name="Nystrom G.S."/>
            <person name="Colston T.J."/>
            <person name="Bartlett D.A."/>
            <person name="Mason A.J."/>
            <person name="Ellsworth S.A."/>
            <person name="Rautsaw R.M."/>
            <person name="Lawrence K.C."/>
            <person name="Strickland J.L."/>
            <person name="He B."/>
            <person name="Fraser P."/>
            <person name="Margres M.J."/>
            <person name="Gilbert D.M."/>
            <person name="Gibbs H.L."/>
            <person name="Parkinson C.L."/>
            <person name="Rokyta D.R."/>
        </authorList>
    </citation>
    <scope>NUCLEOTIDE SEQUENCE [LARGE SCALE GENOMIC DNA]</scope>
    <source>
        <strain evidence="2">DRR0105</strain>
    </source>
</reference>
<evidence type="ECO:0000256" key="1">
    <source>
        <dbReference type="SAM" id="MobiDB-lite"/>
    </source>
</evidence>